<dbReference type="EMBL" id="CP037920">
    <property type="protein sequence ID" value="QDT95281.1"/>
    <property type="molecule type" value="Genomic_DNA"/>
</dbReference>
<feature type="domain" description="HTH cro/C1-type" evidence="1">
    <location>
        <begin position="242"/>
        <end position="294"/>
    </location>
</feature>
<dbReference type="Pfam" id="PF01381">
    <property type="entry name" value="HTH_3"/>
    <property type="match status" value="1"/>
</dbReference>
<evidence type="ECO:0000313" key="3">
    <source>
        <dbReference type="Proteomes" id="UP000318704"/>
    </source>
</evidence>
<dbReference type="InterPro" id="IPR001387">
    <property type="entry name" value="Cro/C1-type_HTH"/>
</dbReference>
<dbReference type="Proteomes" id="UP000318704">
    <property type="component" value="Chromosome"/>
</dbReference>
<dbReference type="CDD" id="cd00093">
    <property type="entry name" value="HTH_XRE"/>
    <property type="match status" value="1"/>
</dbReference>
<evidence type="ECO:0000313" key="2">
    <source>
        <dbReference type="EMBL" id="QDT95281.1"/>
    </source>
</evidence>
<name>A0A517VQI0_9PLAN</name>
<dbReference type="PROSITE" id="PS50943">
    <property type="entry name" value="HTH_CROC1"/>
    <property type="match status" value="1"/>
</dbReference>
<gene>
    <name evidence="2" type="ORF">V144x_07230</name>
</gene>
<dbReference type="SMART" id="SM00530">
    <property type="entry name" value="HTH_XRE"/>
    <property type="match status" value="1"/>
</dbReference>
<evidence type="ECO:0000259" key="1">
    <source>
        <dbReference type="PROSITE" id="PS50943"/>
    </source>
</evidence>
<dbReference type="InterPro" id="IPR010982">
    <property type="entry name" value="Lambda_DNA-bd_dom_sf"/>
</dbReference>
<reference evidence="2 3" key="1">
    <citation type="submission" date="2019-03" db="EMBL/GenBank/DDBJ databases">
        <title>Deep-cultivation of Planctomycetes and their phenomic and genomic characterization uncovers novel biology.</title>
        <authorList>
            <person name="Wiegand S."/>
            <person name="Jogler M."/>
            <person name="Boedeker C."/>
            <person name="Pinto D."/>
            <person name="Vollmers J."/>
            <person name="Rivas-Marin E."/>
            <person name="Kohn T."/>
            <person name="Peeters S.H."/>
            <person name="Heuer A."/>
            <person name="Rast P."/>
            <person name="Oberbeckmann S."/>
            <person name="Bunk B."/>
            <person name="Jeske O."/>
            <person name="Meyerdierks A."/>
            <person name="Storesund J.E."/>
            <person name="Kallscheuer N."/>
            <person name="Luecker S."/>
            <person name="Lage O.M."/>
            <person name="Pohl T."/>
            <person name="Merkel B.J."/>
            <person name="Hornburger P."/>
            <person name="Mueller R.-W."/>
            <person name="Bruemmer F."/>
            <person name="Labrenz M."/>
            <person name="Spormann A.M."/>
            <person name="Op den Camp H."/>
            <person name="Overmann J."/>
            <person name="Amann R."/>
            <person name="Jetten M.S.M."/>
            <person name="Mascher T."/>
            <person name="Medema M.H."/>
            <person name="Devos D.P."/>
            <person name="Kaster A.-K."/>
            <person name="Ovreas L."/>
            <person name="Rohde M."/>
            <person name="Galperin M.Y."/>
            <person name="Jogler C."/>
        </authorList>
    </citation>
    <scope>NUCLEOTIDE SEQUENCE [LARGE SCALE GENOMIC DNA]</scope>
    <source>
        <strain evidence="2 3">V144</strain>
    </source>
</reference>
<sequence length="297" mass="33806">MAIIRSRSKNRTTKKKPTAINSAQMLRYVVLDTENQLLDQLGRNYAVVCDTRESVLKALERTDANSLWISRRSEKTVELAKTLVELISESGAQRRSSFGNLLTLESAKVDVRPILERLFGHVVGVSRQFRRLPLEELTEVLSATPEERRDVFIGGVLNSEFKTLVLVRGNLEQIIVPLSMFRPSGRATPDFTKFELGDYGHTLQFGDYEATTDIVLWEVDSDYRKRAKARERNLAKGFGPSLRRLRKQRGLSQFDFPNVSRRTISRIEKGDVDKPHEITLNRIAKALGVPAEEIESY</sequence>
<proteinExistence type="predicted"/>
<dbReference type="SUPFAM" id="SSF47413">
    <property type="entry name" value="lambda repressor-like DNA-binding domains"/>
    <property type="match status" value="1"/>
</dbReference>
<dbReference type="Gene3D" id="1.10.260.40">
    <property type="entry name" value="lambda repressor-like DNA-binding domains"/>
    <property type="match status" value="1"/>
</dbReference>
<dbReference type="GO" id="GO:0003677">
    <property type="term" value="F:DNA binding"/>
    <property type="evidence" value="ECO:0007669"/>
    <property type="project" value="InterPro"/>
</dbReference>
<organism evidence="2 3">
    <name type="scientific">Gimesia aquarii</name>
    <dbReference type="NCBI Taxonomy" id="2527964"/>
    <lineage>
        <taxon>Bacteria</taxon>
        <taxon>Pseudomonadati</taxon>
        <taxon>Planctomycetota</taxon>
        <taxon>Planctomycetia</taxon>
        <taxon>Planctomycetales</taxon>
        <taxon>Planctomycetaceae</taxon>
        <taxon>Gimesia</taxon>
    </lineage>
</organism>
<protein>
    <submittedName>
        <fullName evidence="2">Helix-turn-helix protein</fullName>
    </submittedName>
</protein>
<dbReference type="AlphaFoldDB" id="A0A517VQI0"/>
<accession>A0A517VQI0</accession>
<dbReference type="KEGG" id="gaw:V144x_07230"/>